<comment type="caution">
    <text evidence="1">The sequence shown here is derived from an EMBL/GenBank/DDBJ whole genome shotgun (WGS) entry which is preliminary data.</text>
</comment>
<organism evidence="1 2">
    <name type="scientific">Euphydryas editha</name>
    <name type="common">Edith's checkerspot</name>
    <dbReference type="NCBI Taxonomy" id="104508"/>
    <lineage>
        <taxon>Eukaryota</taxon>
        <taxon>Metazoa</taxon>
        <taxon>Ecdysozoa</taxon>
        <taxon>Arthropoda</taxon>
        <taxon>Hexapoda</taxon>
        <taxon>Insecta</taxon>
        <taxon>Pterygota</taxon>
        <taxon>Neoptera</taxon>
        <taxon>Endopterygota</taxon>
        <taxon>Lepidoptera</taxon>
        <taxon>Glossata</taxon>
        <taxon>Ditrysia</taxon>
        <taxon>Papilionoidea</taxon>
        <taxon>Nymphalidae</taxon>
        <taxon>Nymphalinae</taxon>
        <taxon>Euphydryas</taxon>
    </lineage>
</organism>
<dbReference type="Proteomes" id="UP001153954">
    <property type="component" value="Unassembled WGS sequence"/>
</dbReference>
<evidence type="ECO:0000313" key="2">
    <source>
        <dbReference type="Proteomes" id="UP001153954"/>
    </source>
</evidence>
<gene>
    <name evidence="1" type="ORF">EEDITHA_LOCUS20754</name>
</gene>
<sequence>MPKYSTFIRLSTTAAQLNSGNLLKLWVLENILGIDSAYIQLPWLMMYADESARRREPAGRCRVNPWKDTLENGGLKLNVANTEYMRATCESPGSSTIQIGLEPAV</sequence>
<dbReference type="AlphaFoldDB" id="A0AAU9V5U5"/>
<evidence type="ECO:0000313" key="1">
    <source>
        <dbReference type="EMBL" id="CAH2106648.1"/>
    </source>
</evidence>
<protein>
    <submittedName>
        <fullName evidence="1">Uncharacterized protein</fullName>
    </submittedName>
</protein>
<name>A0AAU9V5U5_EUPED</name>
<dbReference type="EMBL" id="CAKOGL010000029">
    <property type="protein sequence ID" value="CAH2106648.1"/>
    <property type="molecule type" value="Genomic_DNA"/>
</dbReference>
<proteinExistence type="predicted"/>
<accession>A0AAU9V5U5</accession>
<reference evidence="1" key="1">
    <citation type="submission" date="2022-03" db="EMBL/GenBank/DDBJ databases">
        <authorList>
            <person name="Tunstrom K."/>
        </authorList>
    </citation>
    <scope>NUCLEOTIDE SEQUENCE</scope>
</reference>
<keyword evidence="2" id="KW-1185">Reference proteome</keyword>